<dbReference type="GO" id="GO:0005524">
    <property type="term" value="F:ATP binding"/>
    <property type="evidence" value="ECO:0007669"/>
    <property type="project" value="UniProtKB-KW"/>
</dbReference>
<keyword evidence="5 10" id="KW-0418">Kinase</keyword>
<dbReference type="EC" id="2.7.11.1" evidence="1"/>
<dbReference type="Gene3D" id="1.10.510.10">
    <property type="entry name" value="Transferase(Phosphotransferase) domain 1"/>
    <property type="match status" value="1"/>
</dbReference>
<protein>
    <recommendedName>
        <fullName evidence="1">non-specific serine/threonine protein kinase</fullName>
        <ecNumber evidence="1">2.7.11.1</ecNumber>
    </recommendedName>
</protein>
<feature type="compositionally biased region" description="Polar residues" evidence="9">
    <location>
        <begin position="44"/>
        <end position="56"/>
    </location>
</feature>
<dbReference type="AlphaFoldDB" id="A0A5B6ZV21"/>
<dbReference type="InterPro" id="IPR050660">
    <property type="entry name" value="NEK_Ser/Thr_kinase"/>
</dbReference>
<feature type="region of interest" description="Disordered" evidence="9">
    <location>
        <begin position="327"/>
        <end position="350"/>
    </location>
</feature>
<keyword evidence="4" id="KW-0547">Nucleotide-binding</keyword>
<feature type="region of interest" description="Disordered" evidence="9">
    <location>
        <begin position="32"/>
        <end position="68"/>
    </location>
</feature>
<evidence type="ECO:0000256" key="1">
    <source>
        <dbReference type="ARBA" id="ARBA00012513"/>
    </source>
</evidence>
<dbReference type="GO" id="GO:0106310">
    <property type="term" value="F:protein serine kinase activity"/>
    <property type="evidence" value="ECO:0007669"/>
    <property type="project" value="RHEA"/>
</dbReference>
<evidence type="ECO:0000256" key="6">
    <source>
        <dbReference type="ARBA" id="ARBA00022840"/>
    </source>
</evidence>
<dbReference type="PANTHER" id="PTHR43671:SF98">
    <property type="entry name" value="SERINE_THREONINE-PROTEIN KINASE NEK11"/>
    <property type="match status" value="1"/>
</dbReference>
<comment type="catalytic activity">
    <reaction evidence="7">
        <text>L-threonyl-[protein] + ATP = O-phospho-L-threonyl-[protein] + ADP + H(+)</text>
        <dbReference type="Rhea" id="RHEA:46608"/>
        <dbReference type="Rhea" id="RHEA-COMP:11060"/>
        <dbReference type="Rhea" id="RHEA-COMP:11605"/>
        <dbReference type="ChEBI" id="CHEBI:15378"/>
        <dbReference type="ChEBI" id="CHEBI:30013"/>
        <dbReference type="ChEBI" id="CHEBI:30616"/>
        <dbReference type="ChEBI" id="CHEBI:61977"/>
        <dbReference type="ChEBI" id="CHEBI:456216"/>
        <dbReference type="EC" id="2.7.11.1"/>
    </reaction>
</comment>
<dbReference type="SUPFAM" id="SSF56112">
    <property type="entry name" value="Protein kinase-like (PK-like)"/>
    <property type="match status" value="1"/>
</dbReference>
<feature type="region of interest" description="Disordered" evidence="9">
    <location>
        <begin position="463"/>
        <end position="489"/>
    </location>
</feature>
<dbReference type="InterPro" id="IPR011009">
    <property type="entry name" value="Kinase-like_dom_sf"/>
</dbReference>
<feature type="compositionally biased region" description="Polar residues" evidence="9">
    <location>
        <begin position="180"/>
        <end position="193"/>
    </location>
</feature>
<feature type="region of interest" description="Disordered" evidence="9">
    <location>
        <begin position="180"/>
        <end position="295"/>
    </location>
</feature>
<dbReference type="PANTHER" id="PTHR43671">
    <property type="entry name" value="SERINE/THREONINE-PROTEIN KINASE NEK"/>
    <property type="match status" value="1"/>
</dbReference>
<evidence type="ECO:0000256" key="2">
    <source>
        <dbReference type="ARBA" id="ARBA00022527"/>
    </source>
</evidence>
<dbReference type="GO" id="GO:0004674">
    <property type="term" value="F:protein serine/threonine kinase activity"/>
    <property type="evidence" value="ECO:0007669"/>
    <property type="project" value="UniProtKB-KW"/>
</dbReference>
<dbReference type="GO" id="GO:0055028">
    <property type="term" value="C:cortical microtubule"/>
    <property type="evidence" value="ECO:0007669"/>
    <property type="project" value="TreeGrafter"/>
</dbReference>
<keyword evidence="6" id="KW-0067">ATP-binding</keyword>
<evidence type="ECO:0000313" key="10">
    <source>
        <dbReference type="EMBL" id="MPA47804.1"/>
    </source>
</evidence>
<evidence type="ECO:0000256" key="8">
    <source>
        <dbReference type="ARBA" id="ARBA00048679"/>
    </source>
</evidence>
<feature type="region of interest" description="Disordered" evidence="9">
    <location>
        <begin position="660"/>
        <end position="683"/>
    </location>
</feature>
<reference evidence="10" key="1">
    <citation type="submission" date="2019-08" db="EMBL/GenBank/DDBJ databases">
        <title>Reference gene set and small RNA set construction with multiple tissues from Davidia involucrata Baill.</title>
        <authorList>
            <person name="Yang H."/>
            <person name="Zhou C."/>
            <person name="Li G."/>
            <person name="Wang J."/>
            <person name="Gao P."/>
            <person name="Wang M."/>
            <person name="Wang R."/>
            <person name="Zhao Y."/>
        </authorList>
    </citation>
    <scope>NUCLEOTIDE SEQUENCE</scope>
    <source>
        <tissue evidence="10">Mixed with DoveR01_LX</tissue>
    </source>
</reference>
<evidence type="ECO:0000256" key="7">
    <source>
        <dbReference type="ARBA" id="ARBA00047899"/>
    </source>
</evidence>
<evidence type="ECO:0000256" key="9">
    <source>
        <dbReference type="SAM" id="MobiDB-lite"/>
    </source>
</evidence>
<sequence length="755" mass="82058">MLRKNPEHRPSASEILKHPYLQPYVDQYRTSFNLPAASSPEKPLSTTRGTQKNMAESQSSNSSCSDKDSLISSEKNILAMVFHCENKGTDTDLASIDDEVGCEQLVLSDEHGTEICTVKMDEHEVMKPLHDEQRSNLEAQQPKMIKNIMRALKEGKNRENSSPMRGNLTKAGGALIQRTNAEASPKVSKQSPATPAFKANEETPSVAPAKASSESVKRIQGSHPLKHQLPIVDSSPKTKPRYDGIPPSGPVRHAEDGIPARPRQRTPPYLVRRSSFPGQTKQMGLDAPNTLSNTVKVGPTETIQDPEKTPYTVSNSWLTHASREITQESPKALAGTSKGVQTDGSNSVPSSVSIQGFEHSDDATTPFFNLREQKLPDHERVAQTEISGSRSASCSVASPLQTEMPENMSSENHGCDTRSVPCSVETSKGHVDLQNSTAGCEKVSLSVPLKVPISPSEEIFVCKDDTPSSRPSSGPDLVPQLNLTSTSSGDDKFIPQLTLTSTSSGDDKCMPQLTLTSTSSGDDKFTVRELLSSVAETTSSSAPPIASSQKNFLLDKGTVSQISTIEKPAAAHLPPAFDDVIHVIRHSSFRVGSEQQVIETVERNMDIGKLINVVRDELETENLTAPVTLKSPSCSETVTLKSDLSDTPGIKEMDVRNPTSLIPKFESPEPAKPNPVTEEETPAKETLDVKSFRQRSEALEGLLELSADLLQQNRLEELAVVLKPFGKDKVSPRETAIWLAKSLKGMMLEDFGRSS</sequence>
<comment type="catalytic activity">
    <reaction evidence="8">
        <text>L-seryl-[protein] + ATP = O-phospho-L-seryl-[protein] + ADP + H(+)</text>
        <dbReference type="Rhea" id="RHEA:17989"/>
        <dbReference type="Rhea" id="RHEA-COMP:9863"/>
        <dbReference type="Rhea" id="RHEA-COMP:11604"/>
        <dbReference type="ChEBI" id="CHEBI:15378"/>
        <dbReference type="ChEBI" id="CHEBI:29999"/>
        <dbReference type="ChEBI" id="CHEBI:30616"/>
        <dbReference type="ChEBI" id="CHEBI:83421"/>
        <dbReference type="ChEBI" id="CHEBI:456216"/>
        <dbReference type="EC" id="2.7.11.1"/>
    </reaction>
</comment>
<evidence type="ECO:0000256" key="5">
    <source>
        <dbReference type="ARBA" id="ARBA00022777"/>
    </source>
</evidence>
<accession>A0A5B6ZV21</accession>
<name>A0A5B6ZV21_DAVIN</name>
<dbReference type="EMBL" id="GHES01017245">
    <property type="protein sequence ID" value="MPA47804.1"/>
    <property type="molecule type" value="Transcribed_RNA"/>
</dbReference>
<gene>
    <name evidence="10" type="ORF">Din_017245</name>
</gene>
<keyword evidence="2" id="KW-0723">Serine/threonine-protein kinase</keyword>
<evidence type="ECO:0000256" key="3">
    <source>
        <dbReference type="ARBA" id="ARBA00022679"/>
    </source>
</evidence>
<evidence type="ECO:0000256" key="4">
    <source>
        <dbReference type="ARBA" id="ARBA00022741"/>
    </source>
</evidence>
<dbReference type="GO" id="GO:0007017">
    <property type="term" value="P:microtubule-based process"/>
    <property type="evidence" value="ECO:0007669"/>
    <property type="project" value="TreeGrafter"/>
</dbReference>
<feature type="compositionally biased region" description="Polar residues" evidence="9">
    <location>
        <begin position="338"/>
        <end position="350"/>
    </location>
</feature>
<keyword evidence="3 10" id="KW-0808">Transferase</keyword>
<proteinExistence type="predicted"/>
<organism evidence="10">
    <name type="scientific">Davidia involucrata</name>
    <name type="common">Dove tree</name>
    <dbReference type="NCBI Taxonomy" id="16924"/>
    <lineage>
        <taxon>Eukaryota</taxon>
        <taxon>Viridiplantae</taxon>
        <taxon>Streptophyta</taxon>
        <taxon>Embryophyta</taxon>
        <taxon>Tracheophyta</taxon>
        <taxon>Spermatophyta</taxon>
        <taxon>Magnoliopsida</taxon>
        <taxon>eudicotyledons</taxon>
        <taxon>Gunneridae</taxon>
        <taxon>Pentapetalae</taxon>
        <taxon>asterids</taxon>
        <taxon>Cornales</taxon>
        <taxon>Nyssaceae</taxon>
        <taxon>Davidia</taxon>
    </lineage>
</organism>